<dbReference type="PIRSF" id="PIRSF006755">
    <property type="entry name" value="DTB_synth"/>
    <property type="match status" value="1"/>
</dbReference>
<dbReference type="PANTHER" id="PTHR43210">
    <property type="entry name" value="DETHIOBIOTIN SYNTHETASE"/>
    <property type="match status" value="1"/>
</dbReference>
<dbReference type="SUPFAM" id="SSF52540">
    <property type="entry name" value="P-loop containing nucleoside triphosphate hydrolases"/>
    <property type="match status" value="1"/>
</dbReference>
<accession>F8E4G5</accession>
<comment type="subunit">
    <text evidence="2">Homodimer.</text>
</comment>
<feature type="binding site" evidence="2">
    <location>
        <position position="51"/>
    </location>
    <ligand>
        <name>ATP</name>
        <dbReference type="ChEBI" id="CHEBI:30616"/>
    </ligand>
</feature>
<evidence type="ECO:0000313" key="3">
    <source>
        <dbReference type="EMBL" id="AEI14451.1"/>
    </source>
</evidence>
<dbReference type="UniPathway" id="UPA00078">
    <property type="reaction ID" value="UER00161"/>
</dbReference>
<reference evidence="3 4" key="1">
    <citation type="journal article" date="2011" name="Stand. Genomic Sci.">
        <title>Genome sequence of the moderately thermophilic halophile Flexistipes sinusarabici strain (MAS10).</title>
        <authorList>
            <person name="Lapidus A."/>
            <person name="Chertkov O."/>
            <person name="Nolan M."/>
            <person name="Lucas S."/>
            <person name="Hammon N."/>
            <person name="Deshpande S."/>
            <person name="Cheng J.F."/>
            <person name="Tapia R."/>
            <person name="Han C."/>
            <person name="Goodwin L."/>
            <person name="Pitluck S."/>
            <person name="Liolios K."/>
            <person name="Pagani I."/>
            <person name="Ivanova N."/>
            <person name="Huntemann M."/>
            <person name="Mavromatis K."/>
            <person name="Mikhailova N."/>
            <person name="Pati A."/>
            <person name="Chen A."/>
            <person name="Palaniappan K."/>
            <person name="Land M."/>
            <person name="Hauser L."/>
            <person name="Brambilla E.M."/>
            <person name="Rohde M."/>
            <person name="Abt B."/>
            <person name="Spring S."/>
            <person name="Goker M."/>
            <person name="Bristow J."/>
            <person name="Eisen J.A."/>
            <person name="Markowitz V."/>
            <person name="Hugenholtz P."/>
            <person name="Kyrpides N.C."/>
            <person name="Klenk H.P."/>
            <person name="Woyke T."/>
        </authorList>
    </citation>
    <scope>NUCLEOTIDE SEQUENCE [LARGE SCALE GENOMIC DNA]</scope>
    <source>
        <strain evidence="4">DSM 4947 / MAS 10</strain>
    </source>
</reference>
<keyword evidence="4" id="KW-1185">Reference proteome</keyword>
<name>F8E4G5_FLESM</name>
<dbReference type="GO" id="GO:0005524">
    <property type="term" value="F:ATP binding"/>
    <property type="evidence" value="ECO:0007669"/>
    <property type="project" value="UniProtKB-UniRule"/>
</dbReference>
<feature type="binding site" evidence="2">
    <location>
        <position position="47"/>
    </location>
    <ligand>
        <name>substrate</name>
    </ligand>
</feature>
<comment type="pathway">
    <text evidence="2">Cofactor biosynthesis; biotin biosynthesis; biotin from 7,8-diaminononanoate: step 1/2.</text>
</comment>
<feature type="binding site" evidence="2">
    <location>
        <begin position="169"/>
        <end position="170"/>
    </location>
    <ligand>
        <name>ATP</name>
        <dbReference type="ChEBI" id="CHEBI:30616"/>
    </ligand>
</feature>
<keyword evidence="1 2" id="KW-0093">Biotin biosynthesis</keyword>
<dbReference type="GO" id="GO:0009102">
    <property type="term" value="P:biotin biosynthetic process"/>
    <property type="evidence" value="ECO:0007669"/>
    <property type="project" value="UniProtKB-UniRule"/>
</dbReference>
<dbReference type="GO" id="GO:0005829">
    <property type="term" value="C:cytosol"/>
    <property type="evidence" value="ECO:0007669"/>
    <property type="project" value="TreeGrafter"/>
</dbReference>
<dbReference type="Gene3D" id="3.40.50.300">
    <property type="entry name" value="P-loop containing nucleotide triphosphate hydrolases"/>
    <property type="match status" value="1"/>
</dbReference>
<comment type="subcellular location">
    <subcellularLocation>
        <location evidence="2">Cytoplasm</location>
    </subcellularLocation>
</comment>
<dbReference type="KEGG" id="fsi:Flexsi_0781"/>
<comment type="cofactor">
    <cofactor evidence="2">
        <name>Mg(2+)</name>
        <dbReference type="ChEBI" id="CHEBI:18420"/>
    </cofactor>
</comment>
<dbReference type="OrthoDB" id="9802097at2"/>
<keyword evidence="2" id="KW-0963">Cytoplasm</keyword>
<dbReference type="STRING" id="717231.Flexsi_0781"/>
<reference evidence="4" key="2">
    <citation type="submission" date="2011-06" db="EMBL/GenBank/DDBJ databases">
        <title>The complete genome of Flexistipes sinusarabici DSM 4947.</title>
        <authorList>
            <person name="Lucas S."/>
            <person name="Han J."/>
            <person name="Lapidus A."/>
            <person name="Bruce D."/>
            <person name="Goodwin L."/>
            <person name="Pitluck S."/>
            <person name="Peters L."/>
            <person name="Kyrpides N."/>
            <person name="Mavromatis K."/>
            <person name="Ivanova N."/>
            <person name="Mikhailova N."/>
            <person name="Chertkov O."/>
            <person name="Detter J.C."/>
            <person name="Tapia R."/>
            <person name="Han C."/>
            <person name="Land M."/>
            <person name="Hauser L."/>
            <person name="Markowitz V."/>
            <person name="Cheng J.-F."/>
            <person name="Hugenholtz P."/>
            <person name="Woyke T."/>
            <person name="Wu D."/>
            <person name="Spring S."/>
            <person name="Schroeder M."/>
            <person name="Brambilla E."/>
            <person name="Klenk H.-P."/>
            <person name="Eisen J.A."/>
        </authorList>
    </citation>
    <scope>NUCLEOTIDE SEQUENCE [LARGE SCALE GENOMIC DNA]</scope>
    <source>
        <strain evidence="4">DSM 4947 / MAS 10</strain>
    </source>
</reference>
<comment type="catalytic activity">
    <reaction evidence="2">
        <text>(7R,8S)-7,8-diammoniononanoate + CO2 + ATP = (4R,5S)-dethiobiotin + ADP + phosphate + 3 H(+)</text>
        <dbReference type="Rhea" id="RHEA:15805"/>
        <dbReference type="ChEBI" id="CHEBI:15378"/>
        <dbReference type="ChEBI" id="CHEBI:16526"/>
        <dbReference type="ChEBI" id="CHEBI:30616"/>
        <dbReference type="ChEBI" id="CHEBI:43474"/>
        <dbReference type="ChEBI" id="CHEBI:149469"/>
        <dbReference type="ChEBI" id="CHEBI:149473"/>
        <dbReference type="ChEBI" id="CHEBI:456216"/>
        <dbReference type="EC" id="6.3.3.3"/>
    </reaction>
</comment>
<dbReference type="HAMAP" id="MF_00336">
    <property type="entry name" value="BioD"/>
    <property type="match status" value="1"/>
</dbReference>
<dbReference type="CDD" id="cd03109">
    <property type="entry name" value="DTBS"/>
    <property type="match status" value="1"/>
</dbReference>
<feature type="binding site" evidence="2">
    <location>
        <position position="27"/>
    </location>
    <ligand>
        <name>Mg(2+)</name>
        <dbReference type="ChEBI" id="CHEBI:18420"/>
    </ligand>
</feature>
<dbReference type="PANTHER" id="PTHR43210:SF5">
    <property type="entry name" value="DETHIOBIOTIN SYNTHETASE"/>
    <property type="match status" value="1"/>
</dbReference>
<comment type="caution">
    <text evidence="2">Lacks conserved residue(s) required for the propagation of feature annotation.</text>
</comment>
<dbReference type="InterPro" id="IPR004472">
    <property type="entry name" value="DTB_synth_BioD"/>
</dbReference>
<evidence type="ECO:0000256" key="2">
    <source>
        <dbReference type="HAMAP-Rule" id="MF_00336"/>
    </source>
</evidence>
<dbReference type="AlphaFoldDB" id="F8E4G5"/>
<keyword evidence="2" id="KW-0479">Metal-binding</keyword>
<dbReference type="InterPro" id="IPR027417">
    <property type="entry name" value="P-loop_NTPase"/>
</dbReference>
<evidence type="ECO:0000313" key="4">
    <source>
        <dbReference type="Proteomes" id="UP000006621"/>
    </source>
</evidence>
<dbReference type="GO" id="GO:0004141">
    <property type="term" value="F:dethiobiotin synthase activity"/>
    <property type="evidence" value="ECO:0007669"/>
    <property type="project" value="UniProtKB-UniRule"/>
</dbReference>
<keyword evidence="2 3" id="KW-0436">Ligase</keyword>
<dbReference type="NCBIfam" id="TIGR00347">
    <property type="entry name" value="bioD"/>
    <property type="match status" value="1"/>
</dbReference>
<comment type="similarity">
    <text evidence="2">Belongs to the dethiobiotin synthetase family.</text>
</comment>
<dbReference type="EC" id="6.3.3.3" evidence="2"/>
<sequence length="212" mass="23949">MGRFFEKIINSSDGFFITATGTSVGKTYISALLLKYTGGLYLKPVQTGTKDSDTVKKLSKLNKYHFSEEIYHFSNAVAPNIAAERNNDVIEIDKIALPNLNEHKFLIIEGAGGIYAPLSNNYFMIDLIKKFSLPAIIVAEDILGTLNHTIMTYKALTQNRCKVAFIVLNKYSPESYNFRCLSEIIKIPVLRVPYYKNFPGIHKIREIINESI</sequence>
<feature type="active site" evidence="2">
    <location>
        <position position="43"/>
    </location>
</feature>
<feature type="binding site" evidence="2">
    <location>
        <begin position="23"/>
        <end position="28"/>
    </location>
    <ligand>
        <name>ATP</name>
        <dbReference type="ChEBI" id="CHEBI:30616"/>
    </ligand>
</feature>
<keyword evidence="2" id="KW-0460">Magnesium</keyword>
<feature type="binding site" evidence="2">
    <location>
        <position position="109"/>
    </location>
    <ligand>
        <name>Mg(2+)</name>
        <dbReference type="ChEBI" id="CHEBI:18420"/>
    </ligand>
</feature>
<keyword evidence="2" id="KW-0067">ATP-binding</keyword>
<organism evidence="3 4">
    <name type="scientific">Flexistipes sinusarabici (strain ATCC 49648 / DSM 4947 / MAS 10)</name>
    <dbReference type="NCBI Taxonomy" id="717231"/>
    <lineage>
        <taxon>Bacteria</taxon>
        <taxon>Pseudomonadati</taxon>
        <taxon>Deferribacterota</taxon>
        <taxon>Deferribacteres</taxon>
        <taxon>Deferribacterales</taxon>
        <taxon>Flexistipitaceae</taxon>
        <taxon>Flexistipes</taxon>
    </lineage>
</organism>
<dbReference type="eggNOG" id="COG0132">
    <property type="taxonomic scope" value="Bacteria"/>
</dbReference>
<keyword evidence="2" id="KW-0547">Nucleotide-binding</keyword>
<dbReference type="GO" id="GO:0000287">
    <property type="term" value="F:magnesium ion binding"/>
    <property type="evidence" value="ECO:0007669"/>
    <property type="project" value="UniProtKB-UniRule"/>
</dbReference>
<feature type="binding site" evidence="2">
    <location>
        <position position="51"/>
    </location>
    <ligand>
        <name>Mg(2+)</name>
        <dbReference type="ChEBI" id="CHEBI:18420"/>
    </ligand>
</feature>
<dbReference type="RefSeq" id="WP_013885947.1">
    <property type="nucleotide sequence ID" value="NC_015672.1"/>
</dbReference>
<evidence type="ECO:0000256" key="1">
    <source>
        <dbReference type="ARBA" id="ARBA00022756"/>
    </source>
</evidence>
<feature type="binding site" evidence="2">
    <location>
        <begin position="109"/>
        <end position="112"/>
    </location>
    <ligand>
        <name>ATP</name>
        <dbReference type="ChEBI" id="CHEBI:30616"/>
    </ligand>
</feature>
<comment type="function">
    <text evidence="2">Catalyzes a mechanistically unusual reaction, the ATP-dependent insertion of CO2 between the N7 and N8 nitrogen atoms of 7,8-diaminopelargonic acid (DAPA, also called 7,8-diammoniononanoate) to form a ureido ring.</text>
</comment>
<protein>
    <recommendedName>
        <fullName evidence="2">ATP-dependent dethiobiotin synthetase BioD</fullName>
        <ecNumber evidence="2">6.3.3.3</ecNumber>
    </recommendedName>
    <alternativeName>
        <fullName evidence="2">DTB synthetase</fullName>
        <shortName evidence="2">DTBS</shortName>
    </alternativeName>
    <alternativeName>
        <fullName evidence="2">Dethiobiotin synthase</fullName>
    </alternativeName>
</protein>
<dbReference type="Proteomes" id="UP000006621">
    <property type="component" value="Chromosome"/>
</dbReference>
<dbReference type="HOGENOM" id="CLU_072551_3_1_0"/>
<gene>
    <name evidence="2" type="primary">bioD</name>
    <name evidence="3" type="ordered locus">Flexsi_0781</name>
</gene>
<dbReference type="EMBL" id="CP002858">
    <property type="protein sequence ID" value="AEI14451.1"/>
    <property type="molecule type" value="Genomic_DNA"/>
</dbReference>
<proteinExistence type="inferred from homology"/>
<dbReference type="Pfam" id="PF13500">
    <property type="entry name" value="AAA_26"/>
    <property type="match status" value="1"/>
</dbReference>